<keyword evidence="1" id="KW-0812">Transmembrane</keyword>
<reference evidence="2 3" key="1">
    <citation type="submission" date="2019-03" db="EMBL/GenBank/DDBJ databases">
        <title>Draft Genome Sequence of Desulfosporosinus fructosivorans Strain 63.6F, Isolated from Marine Sediment in the Baltic Sea.</title>
        <authorList>
            <person name="Hausmann B."/>
            <person name="Vandieken V."/>
            <person name="Pjevac P."/>
            <person name="Schreck K."/>
            <person name="Herbold C.W."/>
            <person name="Loy A."/>
        </authorList>
    </citation>
    <scope>NUCLEOTIDE SEQUENCE [LARGE SCALE GENOMIC DNA]</scope>
    <source>
        <strain evidence="2 3">63.6F</strain>
    </source>
</reference>
<feature type="transmembrane region" description="Helical" evidence="1">
    <location>
        <begin position="201"/>
        <end position="225"/>
    </location>
</feature>
<evidence type="ECO:0000313" key="3">
    <source>
        <dbReference type="Proteomes" id="UP000298460"/>
    </source>
</evidence>
<feature type="transmembrane region" description="Helical" evidence="1">
    <location>
        <begin position="58"/>
        <end position="80"/>
    </location>
</feature>
<organism evidence="2 3">
    <name type="scientific">Desulfosporosinus fructosivorans</name>
    <dbReference type="NCBI Taxonomy" id="2018669"/>
    <lineage>
        <taxon>Bacteria</taxon>
        <taxon>Bacillati</taxon>
        <taxon>Bacillota</taxon>
        <taxon>Clostridia</taxon>
        <taxon>Eubacteriales</taxon>
        <taxon>Desulfitobacteriaceae</taxon>
        <taxon>Desulfosporosinus</taxon>
    </lineage>
</organism>
<sequence>MLEGEDTLKLEYLNIKLIAVFSLIGLFFFMAIIIAMHILRPDYNPRSRYISEYAVGKYGQLAASSFVIYGLAILGIYLCLQTILPTRAHSNTGLAPIAIWGVCIAITGFFNVDLKDKQMSWHGTVHSIASVIGVAASVIGLILLSFIFALNESTQNVVFVTQIIAIVILILAMLLFLGLLGDMALKYHHNVPVILLLFHNITGLIERSLIGFSVVWLIIIVNNLWHLE</sequence>
<name>A0A4Z0R3E0_9FIRM</name>
<accession>A0A4Z0R3E0</accession>
<evidence type="ECO:0000256" key="1">
    <source>
        <dbReference type="SAM" id="Phobius"/>
    </source>
</evidence>
<protein>
    <submittedName>
        <fullName evidence="2">DUF998 domain-containing protein</fullName>
    </submittedName>
</protein>
<dbReference type="EMBL" id="SPQQ01000004">
    <property type="protein sequence ID" value="TGE37552.1"/>
    <property type="molecule type" value="Genomic_DNA"/>
</dbReference>
<gene>
    <name evidence="2" type="ORF">E4K67_12480</name>
</gene>
<keyword evidence="1" id="KW-0472">Membrane</keyword>
<feature type="transmembrane region" description="Helical" evidence="1">
    <location>
        <begin position="12"/>
        <end position="38"/>
    </location>
</feature>
<dbReference type="AlphaFoldDB" id="A0A4Z0R3E0"/>
<keyword evidence="3" id="KW-1185">Reference proteome</keyword>
<keyword evidence="1" id="KW-1133">Transmembrane helix</keyword>
<dbReference type="InterPro" id="IPR009339">
    <property type="entry name" value="DUF998"/>
</dbReference>
<feature type="transmembrane region" description="Helical" evidence="1">
    <location>
        <begin position="157"/>
        <end position="181"/>
    </location>
</feature>
<dbReference type="Proteomes" id="UP000298460">
    <property type="component" value="Unassembled WGS sequence"/>
</dbReference>
<comment type="caution">
    <text evidence="2">The sequence shown here is derived from an EMBL/GenBank/DDBJ whole genome shotgun (WGS) entry which is preliminary data.</text>
</comment>
<dbReference type="Pfam" id="PF06197">
    <property type="entry name" value="DUF998"/>
    <property type="match status" value="1"/>
</dbReference>
<evidence type="ECO:0000313" key="2">
    <source>
        <dbReference type="EMBL" id="TGE37552.1"/>
    </source>
</evidence>
<feature type="transmembrane region" description="Helical" evidence="1">
    <location>
        <begin position="124"/>
        <end position="150"/>
    </location>
</feature>
<feature type="transmembrane region" description="Helical" evidence="1">
    <location>
        <begin position="92"/>
        <end position="112"/>
    </location>
</feature>
<dbReference type="OrthoDB" id="8478915at2"/>
<proteinExistence type="predicted"/>